<feature type="domain" description="Protein zer-1 homolog-like C-terminal" evidence="8">
    <location>
        <begin position="400"/>
        <end position="756"/>
    </location>
</feature>
<accession>A0A0L0C4K7</accession>
<dbReference type="OrthoDB" id="5783533at2759"/>
<dbReference type="InterPro" id="IPR011989">
    <property type="entry name" value="ARM-like"/>
</dbReference>
<evidence type="ECO:0000256" key="2">
    <source>
        <dbReference type="ARBA" id="ARBA00022614"/>
    </source>
</evidence>
<sequence length="765" mass="88169">MSGKVRLKSNGILDEDPLTLQDIVYRYICKNLDVIRCEDIDDDHDIDDVDNDDEKRYHLRDGIVLPNDICDRLIDTYQKHFFRQFDDKFISLFRDTNRTSLNVVHLRNSHLTNYGLEILMRHKLYSLSMWYCDNVTVQSHELLAHYGESLRSLELGIGSHMLQNAEPNDKDPVDFQFNCPHLRRLVLNGVVLHHRLQFAHLEDLTHLDLTSCVLANFSLQTLDTLPKLHTLILFNVWPIVNQLPAICCLRRLRTLDISISSSGNGHGTYDLPDQSLEMLMDNLRDLTHLDISGTNLAGNGVATKESSHKLNTDIPGLATRTQRPLQFLGLYHTAHWACKRHDIPAIEIAGDANEQQILTAARYYYDRPVLLTRVLNDLYHLFRFENCKDIHTALDVVLTAMDRHLKFKHMQISGSATLFYIVKGRDRSKFGTPLRNHIIRTLLNGMEMHVNDDTMLRNGYLTLTQFQMPTDVLFEYERLITILLHGVSKTEQEGFVQRIAIYLLNTLACQVDGRQKLFLGELGVVSTMLSLIKDRLARSVFDDVMEVAWSTMWNVTDETAINCKRFLDGHGMEYFLRCLNAFRERDELLRNMMGLLGNVAEVKWLRPKLMTQKFIEVFAELLSSESDGIEVSYNAAGVLAHIASDGAEAWTIKEPSRDEVLISMVNAIRRWDIKSERNINYRSFEPILGLVRCYETPQCQHWAVWALANLTQVYPDKYCQLVEQENGIQILNELIDHPSPYEEIKGIARMVIDQCTKRPRPMLEG</sequence>
<dbReference type="Gene3D" id="1.25.10.10">
    <property type="entry name" value="Leucine-rich Repeat Variant"/>
    <property type="match status" value="1"/>
</dbReference>
<dbReference type="Gene3D" id="3.80.10.10">
    <property type="entry name" value="Ribonuclease Inhibitor"/>
    <property type="match status" value="1"/>
</dbReference>
<keyword evidence="3" id="KW-0677">Repeat</keyword>
<dbReference type="Proteomes" id="UP000037069">
    <property type="component" value="Unassembled WGS sequence"/>
</dbReference>
<evidence type="ECO:0000259" key="8">
    <source>
        <dbReference type="Pfam" id="PF22964"/>
    </source>
</evidence>
<evidence type="ECO:0000256" key="3">
    <source>
        <dbReference type="ARBA" id="ARBA00022737"/>
    </source>
</evidence>
<dbReference type="OMA" id="QIRRKHA"/>
<feature type="repeat" description="ARM" evidence="7">
    <location>
        <begin position="613"/>
        <end position="645"/>
    </location>
</feature>
<dbReference type="Pfam" id="PF25013">
    <property type="entry name" value="LRR_Zer-1"/>
    <property type="match status" value="1"/>
</dbReference>
<evidence type="ECO:0000256" key="7">
    <source>
        <dbReference type="PROSITE-ProRule" id="PRU00259"/>
    </source>
</evidence>
<name>A0A0L0C4K7_LUCCU</name>
<feature type="domain" description="Zer-1-like leucine-rich repeats region" evidence="9">
    <location>
        <begin position="198"/>
        <end position="333"/>
    </location>
</feature>
<protein>
    <recommendedName>
        <fullName evidence="5">Protein zer-1 homolog</fullName>
    </recommendedName>
    <alternativeName>
        <fullName evidence="6">Zyg-11 homolog B-like protein</fullName>
    </alternativeName>
</protein>
<dbReference type="InterPro" id="IPR016024">
    <property type="entry name" value="ARM-type_fold"/>
</dbReference>
<evidence type="ECO:0000256" key="6">
    <source>
        <dbReference type="ARBA" id="ARBA00081214"/>
    </source>
</evidence>
<dbReference type="SUPFAM" id="SSF52047">
    <property type="entry name" value="RNI-like"/>
    <property type="match status" value="1"/>
</dbReference>
<comment type="caution">
    <text evidence="10">The sequence shown here is derived from an EMBL/GenBank/DDBJ whole genome shotgun (WGS) entry which is preliminary data.</text>
</comment>
<evidence type="ECO:0000259" key="9">
    <source>
        <dbReference type="Pfam" id="PF25013"/>
    </source>
</evidence>
<keyword evidence="2" id="KW-0433">Leucine-rich repeat</keyword>
<dbReference type="STRING" id="7375.A0A0L0C4K7"/>
<evidence type="ECO:0000256" key="1">
    <source>
        <dbReference type="ARBA" id="ARBA00009420"/>
    </source>
</evidence>
<dbReference type="PROSITE" id="PS50176">
    <property type="entry name" value="ARM_REPEAT"/>
    <property type="match status" value="1"/>
</dbReference>
<dbReference type="InterPro" id="IPR055142">
    <property type="entry name" value="ZER1-like_C"/>
</dbReference>
<organism evidence="10 11">
    <name type="scientific">Lucilia cuprina</name>
    <name type="common">Green bottle fly</name>
    <name type="synonym">Australian sheep blowfly</name>
    <dbReference type="NCBI Taxonomy" id="7375"/>
    <lineage>
        <taxon>Eukaryota</taxon>
        <taxon>Metazoa</taxon>
        <taxon>Ecdysozoa</taxon>
        <taxon>Arthropoda</taxon>
        <taxon>Hexapoda</taxon>
        <taxon>Insecta</taxon>
        <taxon>Pterygota</taxon>
        <taxon>Neoptera</taxon>
        <taxon>Endopterygota</taxon>
        <taxon>Diptera</taxon>
        <taxon>Brachycera</taxon>
        <taxon>Muscomorpha</taxon>
        <taxon>Oestroidea</taxon>
        <taxon>Calliphoridae</taxon>
        <taxon>Luciliinae</taxon>
        <taxon>Lucilia</taxon>
    </lineage>
</organism>
<dbReference type="FunFam" id="1.25.10.10:FF:000111">
    <property type="entry name" value="Protein zer-1 homolog"/>
    <property type="match status" value="1"/>
</dbReference>
<dbReference type="InterPro" id="IPR056845">
    <property type="entry name" value="LRR_Zer-1"/>
</dbReference>
<dbReference type="EMBL" id="JRES01000932">
    <property type="protein sequence ID" value="KNC27176.1"/>
    <property type="molecule type" value="Genomic_DNA"/>
</dbReference>
<evidence type="ECO:0000256" key="4">
    <source>
        <dbReference type="ARBA" id="ARBA00022786"/>
    </source>
</evidence>
<evidence type="ECO:0000256" key="5">
    <source>
        <dbReference type="ARBA" id="ARBA00067612"/>
    </source>
</evidence>
<dbReference type="PANTHER" id="PTHR12904">
    <property type="match status" value="1"/>
</dbReference>
<dbReference type="AlphaFoldDB" id="A0A0L0C4K7"/>
<keyword evidence="11" id="KW-1185">Reference proteome</keyword>
<evidence type="ECO:0000313" key="10">
    <source>
        <dbReference type="EMBL" id="KNC27176.1"/>
    </source>
</evidence>
<proteinExistence type="inferred from homology"/>
<keyword evidence="4" id="KW-0833">Ubl conjugation pathway</keyword>
<reference evidence="10 11" key="1">
    <citation type="journal article" date="2015" name="Nat. Commun.">
        <title>Lucilia cuprina genome unlocks parasitic fly biology to underpin future interventions.</title>
        <authorList>
            <person name="Anstead C.A."/>
            <person name="Korhonen P.K."/>
            <person name="Young N.D."/>
            <person name="Hall R.S."/>
            <person name="Jex A.R."/>
            <person name="Murali S.C."/>
            <person name="Hughes D.S."/>
            <person name="Lee S.F."/>
            <person name="Perry T."/>
            <person name="Stroehlein A.J."/>
            <person name="Ansell B.R."/>
            <person name="Breugelmans B."/>
            <person name="Hofmann A."/>
            <person name="Qu J."/>
            <person name="Dugan S."/>
            <person name="Lee S.L."/>
            <person name="Chao H."/>
            <person name="Dinh H."/>
            <person name="Han Y."/>
            <person name="Doddapaneni H.V."/>
            <person name="Worley K.C."/>
            <person name="Muzny D.M."/>
            <person name="Ioannidis P."/>
            <person name="Waterhouse R.M."/>
            <person name="Zdobnov E.M."/>
            <person name="James P.J."/>
            <person name="Bagnall N.H."/>
            <person name="Kotze A.C."/>
            <person name="Gibbs R.A."/>
            <person name="Richards S."/>
            <person name="Batterham P."/>
            <person name="Gasser R.B."/>
        </authorList>
    </citation>
    <scope>NUCLEOTIDE SEQUENCE [LARGE SCALE GENOMIC DNA]</scope>
    <source>
        <strain evidence="10 11">LS</strain>
        <tissue evidence="10">Full body</tissue>
    </source>
</reference>
<dbReference type="InterPro" id="IPR032675">
    <property type="entry name" value="LRR_dom_sf"/>
</dbReference>
<dbReference type="InterPro" id="IPR000225">
    <property type="entry name" value="Armadillo"/>
</dbReference>
<dbReference type="SUPFAM" id="SSF48371">
    <property type="entry name" value="ARM repeat"/>
    <property type="match status" value="1"/>
</dbReference>
<dbReference type="PANTHER" id="PTHR12904:SF23">
    <property type="entry name" value="PROTEIN ZER-1 HOMOLOG"/>
    <property type="match status" value="1"/>
</dbReference>
<dbReference type="InterPro" id="IPR051341">
    <property type="entry name" value="Zyg-11_UBL_adapter"/>
</dbReference>
<gene>
    <name evidence="10" type="ORF">FF38_13859</name>
</gene>
<evidence type="ECO:0000313" key="11">
    <source>
        <dbReference type="Proteomes" id="UP000037069"/>
    </source>
</evidence>
<dbReference type="Pfam" id="PF22964">
    <property type="entry name" value="ZER1-like_2nd"/>
    <property type="match status" value="1"/>
</dbReference>
<dbReference type="GO" id="GO:0031462">
    <property type="term" value="C:Cul2-RING ubiquitin ligase complex"/>
    <property type="evidence" value="ECO:0007669"/>
    <property type="project" value="TreeGrafter"/>
</dbReference>
<comment type="similarity">
    <text evidence="1">Belongs to the zyg-11 family.</text>
</comment>